<dbReference type="OrthoDB" id="3748311at2"/>
<dbReference type="Proteomes" id="UP001515100">
    <property type="component" value="Unassembled WGS sequence"/>
</dbReference>
<protein>
    <submittedName>
        <fullName evidence="3">Uncharacterized protein</fullName>
    </submittedName>
</protein>
<evidence type="ECO:0000313" key="3">
    <source>
        <dbReference type="EMBL" id="KAA1376454.1"/>
    </source>
</evidence>
<sequence length="203" mass="20966">MKRIWLGIAALAGFGLSAAAGTVLVHGVDTDVAAWTPPPPVSQVRSAGGESGEIEPVIDVDGGHATVRVVDPVLVLNSDGSTAVGAQLEGGILDVALMDVSIWVDRFPIHVTSTEMWLPVLAGERSQVGAASDAGGFLVPTGISDGTHAEVAFRFDDGTCVLTTVVAVARTNKHRMIYPRSNRTIGPETVDDPQSPASACDAT</sequence>
<comment type="caution">
    <text evidence="3">The sequence shown here is derived from an EMBL/GenBank/DDBJ whole genome shotgun (WGS) entry which is preliminary data.</text>
</comment>
<gene>
    <name evidence="3" type="ORF">ESP62_013590</name>
</gene>
<feature type="chain" id="PRO_5039465666" evidence="2">
    <location>
        <begin position="21"/>
        <end position="203"/>
    </location>
</feature>
<dbReference type="AlphaFoldDB" id="A0A641ANF4"/>
<evidence type="ECO:0000256" key="2">
    <source>
        <dbReference type="SAM" id="SignalP"/>
    </source>
</evidence>
<keyword evidence="2" id="KW-0732">Signal</keyword>
<reference evidence="3" key="1">
    <citation type="submission" date="2019-09" db="EMBL/GenBank/DDBJ databases">
        <authorList>
            <person name="Li J."/>
        </authorList>
    </citation>
    <scope>NUCLEOTIDE SEQUENCE [LARGE SCALE GENOMIC DNA]</scope>
    <source>
        <strain evidence="3">NRBC 14897</strain>
    </source>
</reference>
<proteinExistence type="predicted"/>
<name>A0A641ANF4_9ACTN</name>
<dbReference type="EMBL" id="SDPP02000003">
    <property type="protein sequence ID" value="KAA1376454.1"/>
    <property type="molecule type" value="Genomic_DNA"/>
</dbReference>
<evidence type="ECO:0000256" key="1">
    <source>
        <dbReference type="SAM" id="MobiDB-lite"/>
    </source>
</evidence>
<organism evidence="3 4">
    <name type="scientific">Aeromicrobium fastidiosum</name>
    <dbReference type="NCBI Taxonomy" id="52699"/>
    <lineage>
        <taxon>Bacteria</taxon>
        <taxon>Bacillati</taxon>
        <taxon>Actinomycetota</taxon>
        <taxon>Actinomycetes</taxon>
        <taxon>Propionibacteriales</taxon>
        <taxon>Nocardioidaceae</taxon>
        <taxon>Aeromicrobium</taxon>
    </lineage>
</organism>
<keyword evidence="4" id="KW-1185">Reference proteome</keyword>
<evidence type="ECO:0000313" key="4">
    <source>
        <dbReference type="Proteomes" id="UP001515100"/>
    </source>
</evidence>
<feature type="signal peptide" evidence="2">
    <location>
        <begin position="1"/>
        <end position="20"/>
    </location>
</feature>
<accession>A0A641ANF4</accession>
<dbReference type="RefSeq" id="WP_129184530.1">
    <property type="nucleotide sequence ID" value="NZ_JAGIOG010000001.1"/>
</dbReference>
<feature type="region of interest" description="Disordered" evidence="1">
    <location>
        <begin position="181"/>
        <end position="203"/>
    </location>
</feature>